<dbReference type="Pfam" id="PF18962">
    <property type="entry name" value="Por_Secre_tail"/>
    <property type="match status" value="1"/>
</dbReference>
<keyword evidence="1 2" id="KW-0732">Signal</keyword>
<feature type="chain" id="PRO_5037174689" evidence="2">
    <location>
        <begin position="26"/>
        <end position="386"/>
    </location>
</feature>
<protein>
    <submittedName>
        <fullName evidence="5">T9SS type A sorting domain-containing protein</fullName>
    </submittedName>
</protein>
<evidence type="ECO:0000313" key="5">
    <source>
        <dbReference type="EMBL" id="MBL0682782.1"/>
    </source>
</evidence>
<feature type="domain" description="Secretion system C-terminal sorting" evidence="4">
    <location>
        <begin position="314"/>
        <end position="380"/>
    </location>
</feature>
<accession>A0A937D8J9</accession>
<evidence type="ECO:0000256" key="1">
    <source>
        <dbReference type="ARBA" id="ARBA00022729"/>
    </source>
</evidence>
<organism evidence="5 6">
    <name type="scientific">Aquimarina mytili</name>
    <dbReference type="NCBI Taxonomy" id="874423"/>
    <lineage>
        <taxon>Bacteria</taxon>
        <taxon>Pseudomonadati</taxon>
        <taxon>Bacteroidota</taxon>
        <taxon>Flavobacteriia</taxon>
        <taxon>Flavobacteriales</taxon>
        <taxon>Flavobacteriaceae</taxon>
        <taxon>Aquimarina</taxon>
    </lineage>
</organism>
<comment type="caution">
    <text evidence="5">The sequence shown here is derived from an EMBL/GenBank/DDBJ whole genome shotgun (WGS) entry which is preliminary data.</text>
</comment>
<dbReference type="RefSeq" id="WP_201917078.1">
    <property type="nucleotide sequence ID" value="NZ_BAABAX010000021.1"/>
</dbReference>
<dbReference type="NCBIfam" id="TIGR04183">
    <property type="entry name" value="Por_Secre_tail"/>
    <property type="match status" value="1"/>
</dbReference>
<dbReference type="Proteomes" id="UP000651057">
    <property type="component" value="Unassembled WGS sequence"/>
</dbReference>
<dbReference type="InterPro" id="IPR029059">
    <property type="entry name" value="AB_hydrolase_5"/>
</dbReference>
<feature type="signal peptide" evidence="2">
    <location>
        <begin position="1"/>
        <end position="25"/>
    </location>
</feature>
<dbReference type="InterPro" id="IPR029058">
    <property type="entry name" value="AB_hydrolase_fold"/>
</dbReference>
<evidence type="ECO:0000256" key="2">
    <source>
        <dbReference type="SAM" id="SignalP"/>
    </source>
</evidence>
<dbReference type="AlphaFoldDB" id="A0A937D8J9"/>
<gene>
    <name evidence="5" type="ORF">JJQ60_04585</name>
</gene>
<proteinExistence type="predicted"/>
<dbReference type="PANTHER" id="PTHR33428">
    <property type="entry name" value="CHLOROPHYLLASE-2, CHLOROPLASTIC"/>
    <property type="match status" value="1"/>
</dbReference>
<dbReference type="InterPro" id="IPR026444">
    <property type="entry name" value="Secre_tail"/>
</dbReference>
<dbReference type="Pfam" id="PF12695">
    <property type="entry name" value="Abhydrolase_5"/>
    <property type="match status" value="1"/>
</dbReference>
<dbReference type="PANTHER" id="PTHR33428:SF14">
    <property type="entry name" value="CARBOXYLESTERASE TYPE B DOMAIN-CONTAINING PROTEIN"/>
    <property type="match status" value="1"/>
</dbReference>
<name>A0A937D8J9_9FLAO</name>
<reference evidence="5" key="1">
    <citation type="submission" date="2021-01" db="EMBL/GenBank/DDBJ databases">
        <authorList>
            <person name="Zhong Y.L."/>
        </authorList>
    </citation>
    <scope>NUCLEOTIDE SEQUENCE</scope>
    <source>
        <strain evidence="5">KCTC 23302</strain>
    </source>
</reference>
<evidence type="ECO:0000259" key="3">
    <source>
        <dbReference type="Pfam" id="PF12695"/>
    </source>
</evidence>
<keyword evidence="6" id="KW-1185">Reference proteome</keyword>
<evidence type="ECO:0000313" key="6">
    <source>
        <dbReference type="Proteomes" id="UP000651057"/>
    </source>
</evidence>
<feature type="domain" description="Alpha/beta hydrolase fold-5" evidence="3">
    <location>
        <begin position="78"/>
        <end position="243"/>
    </location>
</feature>
<dbReference type="EMBL" id="JAERQJ010000001">
    <property type="protein sequence ID" value="MBL0682782.1"/>
    <property type="molecule type" value="Genomic_DNA"/>
</dbReference>
<dbReference type="GO" id="GO:0016787">
    <property type="term" value="F:hydrolase activity"/>
    <property type="evidence" value="ECO:0007669"/>
    <property type="project" value="InterPro"/>
</dbReference>
<evidence type="ECO:0000259" key="4">
    <source>
        <dbReference type="Pfam" id="PF18962"/>
    </source>
</evidence>
<dbReference type="SUPFAM" id="SSF53474">
    <property type="entry name" value="alpha/beta-Hydrolases"/>
    <property type="match status" value="1"/>
</dbReference>
<dbReference type="Gene3D" id="3.40.50.1820">
    <property type="entry name" value="alpha/beta hydrolase"/>
    <property type="match status" value="1"/>
</dbReference>
<sequence length="386" mass="43462">MKKHQLLLIVIVLQLIYSFTYRAQAQNESDYYQRERNSPYLREGPYQVVTDSNYTISPNILVHRPNNTKRGPFPIMLFHQGGPGIVTPRSYDVFMKHLASYGYVVVVQAITFPPNPLRDDMKLILDWIEQQVAEGADGWRGYVDTSKLIVGGHSYGGVVASSFIVNQPERALGIVYFASNAAPAPLHALENFKGKVLMIGGSEDTVASPDVQNETFDRFTSTSCKTNLYIEGADHGAFGVYDRDSPGSIGREKATESVRHFFVSFMDANFKNSLRGLFYFFIPRLQPNTVASFTSSCNPFENVLVKDELNNVTVYPNPVMNTDLNIKVNDVIKYSYKLHDVWGMEKKSDTNIMGNITIPVAELPKGIYYITVRAKGKKKVIKLRKN</sequence>